<reference evidence="3" key="1">
    <citation type="submission" date="2017-04" db="EMBL/GenBank/DDBJ databases">
        <authorList>
            <person name="Varghese N."/>
            <person name="Submissions S."/>
        </authorList>
    </citation>
    <scope>NUCLEOTIDE SEQUENCE [LARGE SCALE GENOMIC DNA]</scope>
    <source>
        <strain evidence="3">RKEM611</strain>
    </source>
</reference>
<keyword evidence="1" id="KW-0812">Transmembrane</keyword>
<name>A0A1Y6C1W4_9BACT</name>
<gene>
    <name evidence="2" type="ORF">SAMN06296036_112129</name>
</gene>
<evidence type="ECO:0000313" key="2">
    <source>
        <dbReference type="EMBL" id="SMF41057.1"/>
    </source>
</evidence>
<protein>
    <submittedName>
        <fullName evidence="2">Uncharacterized protein</fullName>
    </submittedName>
</protein>
<proteinExistence type="predicted"/>
<evidence type="ECO:0000313" key="3">
    <source>
        <dbReference type="Proteomes" id="UP000192907"/>
    </source>
</evidence>
<keyword evidence="3" id="KW-1185">Reference proteome</keyword>
<organism evidence="2 3">
    <name type="scientific">Pseudobacteriovorax antillogorgiicola</name>
    <dbReference type="NCBI Taxonomy" id="1513793"/>
    <lineage>
        <taxon>Bacteria</taxon>
        <taxon>Pseudomonadati</taxon>
        <taxon>Bdellovibrionota</taxon>
        <taxon>Oligoflexia</taxon>
        <taxon>Oligoflexales</taxon>
        <taxon>Pseudobacteriovoracaceae</taxon>
        <taxon>Pseudobacteriovorax</taxon>
    </lineage>
</organism>
<accession>A0A1Y6C1W4</accession>
<sequence>MMRRLIFNLKSEEGFSLLGILISLGLLSIGLTAFVSFSKSRHMTLRAMNATDDAVILEKAITPILIEQLSMHVKPDCHKTTLKGLSEVEIPLNMSGIGVLKPYEISVGRPLSNRIAKLCRNPNISKDGNGFFCLKGDSPSAAENGNFFSDPDAVIIVDFYLLNLVDGKQISCLDFWDTDNTSAGMLVRYSINWNQRPANSKAARERKSVNHRRRLNSWFISKRKF</sequence>
<keyword evidence="1" id="KW-1133">Transmembrane helix</keyword>
<dbReference type="AlphaFoldDB" id="A0A1Y6C1W4"/>
<dbReference type="Proteomes" id="UP000192907">
    <property type="component" value="Unassembled WGS sequence"/>
</dbReference>
<feature type="transmembrane region" description="Helical" evidence="1">
    <location>
        <begin position="15"/>
        <end position="37"/>
    </location>
</feature>
<dbReference type="EMBL" id="FWZT01000012">
    <property type="protein sequence ID" value="SMF41057.1"/>
    <property type="molecule type" value="Genomic_DNA"/>
</dbReference>
<dbReference type="RefSeq" id="WP_132320535.1">
    <property type="nucleotide sequence ID" value="NZ_SLZT01000012.1"/>
</dbReference>
<evidence type="ECO:0000256" key="1">
    <source>
        <dbReference type="SAM" id="Phobius"/>
    </source>
</evidence>
<keyword evidence="1" id="KW-0472">Membrane</keyword>